<dbReference type="PROSITE" id="PS51257">
    <property type="entry name" value="PROKAR_LIPOPROTEIN"/>
    <property type="match status" value="1"/>
</dbReference>
<organism evidence="2 3">
    <name type="scientific">Mucilaginibacter paludis DSM 18603</name>
    <dbReference type="NCBI Taxonomy" id="714943"/>
    <lineage>
        <taxon>Bacteria</taxon>
        <taxon>Pseudomonadati</taxon>
        <taxon>Bacteroidota</taxon>
        <taxon>Sphingobacteriia</taxon>
        <taxon>Sphingobacteriales</taxon>
        <taxon>Sphingobacteriaceae</taxon>
        <taxon>Mucilaginibacter</taxon>
    </lineage>
</organism>
<name>H1Y3B5_9SPHI</name>
<dbReference type="Pfam" id="PF20033">
    <property type="entry name" value="DUF6438"/>
    <property type="match status" value="1"/>
</dbReference>
<dbReference type="Proteomes" id="UP000002774">
    <property type="component" value="Chromosome"/>
</dbReference>
<evidence type="ECO:0000313" key="2">
    <source>
        <dbReference type="EMBL" id="EHQ29270.1"/>
    </source>
</evidence>
<evidence type="ECO:0000259" key="1">
    <source>
        <dbReference type="Pfam" id="PF20033"/>
    </source>
</evidence>
<dbReference type="AlphaFoldDB" id="H1Y3B5"/>
<dbReference type="InterPro" id="IPR045497">
    <property type="entry name" value="DUF6438"/>
</dbReference>
<accession>H1Y3B5</accession>
<dbReference type="RefSeq" id="WP_008510362.1">
    <property type="nucleotide sequence ID" value="NZ_CM001403.1"/>
</dbReference>
<dbReference type="OrthoDB" id="7172369at2"/>
<dbReference type="STRING" id="714943.Mucpa_5195"/>
<sequence>MLVRFLLSFILSAILFSCKPNYQEQILGEWKYVGLGFKENGIERDYNSEYKSFKYSSYQFFRNDSCEERSPASVSRGFYDFNTRYKVDGDNLRIFSLNEWRRMTILRMSGDTMLIESPDFKKNNLYYKYVRQHYVDDPSLKFDQIMVSYGAWSTRSELSIDKYGRVTYCHNSLRQDYYLTSKISENAFAKIELAFAKANFLQLKDRYEDSSSDNLSVEISLVKDGKILKTTYDIDVSGPAELMWAYTPLLAMKGYLKMDTLHHNSMFNHFFKSFANASGIHRLRSTESFYLWNLLWKGNKVSKQFSKKYDVKFDGDSKILNIETDGRLYRFNMENGTKYTYDIGFNFIERNSDKMKFEDKTSN</sequence>
<proteinExistence type="predicted"/>
<protein>
    <recommendedName>
        <fullName evidence="1">DUF6438 domain-containing protein</fullName>
    </recommendedName>
</protein>
<gene>
    <name evidence="2" type="ORF">Mucpa_5195</name>
</gene>
<keyword evidence="3" id="KW-1185">Reference proteome</keyword>
<reference evidence="2" key="1">
    <citation type="submission" date="2011-09" db="EMBL/GenBank/DDBJ databases">
        <title>The permanent draft genome of Mucilaginibacter paludis DSM 18603.</title>
        <authorList>
            <consortium name="US DOE Joint Genome Institute (JGI-PGF)"/>
            <person name="Lucas S."/>
            <person name="Han J."/>
            <person name="Lapidus A."/>
            <person name="Bruce D."/>
            <person name="Goodwin L."/>
            <person name="Pitluck S."/>
            <person name="Peters L."/>
            <person name="Kyrpides N."/>
            <person name="Mavromatis K."/>
            <person name="Ivanova N."/>
            <person name="Mikhailova N."/>
            <person name="Held B."/>
            <person name="Detter J.C."/>
            <person name="Tapia R."/>
            <person name="Han C."/>
            <person name="Land M."/>
            <person name="Hauser L."/>
            <person name="Markowitz V."/>
            <person name="Cheng J.-F."/>
            <person name="Hugenholtz P."/>
            <person name="Woyke T."/>
            <person name="Wu D."/>
            <person name="Tindall B."/>
            <person name="Brambilla E."/>
            <person name="Klenk H.-P."/>
            <person name="Eisen J.A."/>
        </authorList>
    </citation>
    <scope>NUCLEOTIDE SEQUENCE [LARGE SCALE GENOMIC DNA]</scope>
    <source>
        <strain evidence="2">DSM 18603</strain>
    </source>
</reference>
<dbReference type="EMBL" id="CM001403">
    <property type="protein sequence ID" value="EHQ29270.1"/>
    <property type="molecule type" value="Genomic_DNA"/>
</dbReference>
<feature type="domain" description="DUF6438" evidence="1">
    <location>
        <begin position="157"/>
        <end position="250"/>
    </location>
</feature>
<dbReference type="HOGENOM" id="CLU_762499_0_0_10"/>
<evidence type="ECO:0000313" key="3">
    <source>
        <dbReference type="Proteomes" id="UP000002774"/>
    </source>
</evidence>
<dbReference type="eggNOG" id="ENOG5033B0Q">
    <property type="taxonomic scope" value="Bacteria"/>
</dbReference>